<sequence>MTNHDLTRNPLPTCPEPINAQPPTYCTTRKGKGWGRMKRGLSGPLLLLLPHHMQKRMDGKIRSRVDRYDGMNRVLVALSVVGVLVAVGMAQRVCLEECFDMEQPCPYGERSTNVNGCWSCCRPVDEE</sequence>
<gene>
    <name evidence="2" type="ORF">BO78DRAFT_450869</name>
</gene>
<organism evidence="2 3">
    <name type="scientific">Aspergillus sclerotiicarbonarius (strain CBS 121057 / IBT 28362)</name>
    <dbReference type="NCBI Taxonomy" id="1448318"/>
    <lineage>
        <taxon>Eukaryota</taxon>
        <taxon>Fungi</taxon>
        <taxon>Dikarya</taxon>
        <taxon>Ascomycota</taxon>
        <taxon>Pezizomycotina</taxon>
        <taxon>Eurotiomycetes</taxon>
        <taxon>Eurotiomycetidae</taxon>
        <taxon>Eurotiales</taxon>
        <taxon>Aspergillaceae</taxon>
        <taxon>Aspergillus</taxon>
        <taxon>Aspergillus subgen. Circumdati</taxon>
    </lineage>
</organism>
<dbReference type="AlphaFoldDB" id="A0A319EJR5"/>
<keyword evidence="1" id="KW-1133">Transmembrane helix</keyword>
<accession>A0A319EJR5</accession>
<keyword evidence="1" id="KW-0812">Transmembrane</keyword>
<evidence type="ECO:0000313" key="2">
    <source>
        <dbReference type="EMBL" id="PYI03984.1"/>
    </source>
</evidence>
<feature type="transmembrane region" description="Helical" evidence="1">
    <location>
        <begin position="70"/>
        <end position="90"/>
    </location>
</feature>
<protein>
    <submittedName>
        <fullName evidence="2">Uncharacterized protein</fullName>
    </submittedName>
</protein>
<reference evidence="2 3" key="1">
    <citation type="submission" date="2018-02" db="EMBL/GenBank/DDBJ databases">
        <title>The genomes of Aspergillus section Nigri reveals drivers in fungal speciation.</title>
        <authorList>
            <consortium name="DOE Joint Genome Institute"/>
            <person name="Vesth T.C."/>
            <person name="Nybo J."/>
            <person name="Theobald S."/>
            <person name="Brandl J."/>
            <person name="Frisvad J.C."/>
            <person name="Nielsen K.F."/>
            <person name="Lyhne E.K."/>
            <person name="Kogle M.E."/>
            <person name="Kuo A."/>
            <person name="Riley R."/>
            <person name="Clum A."/>
            <person name="Nolan M."/>
            <person name="Lipzen A."/>
            <person name="Salamov A."/>
            <person name="Henrissat B."/>
            <person name="Wiebenga A."/>
            <person name="De vries R.P."/>
            <person name="Grigoriev I.V."/>
            <person name="Mortensen U.H."/>
            <person name="Andersen M.R."/>
            <person name="Baker S.E."/>
        </authorList>
    </citation>
    <scope>NUCLEOTIDE SEQUENCE [LARGE SCALE GENOMIC DNA]</scope>
    <source>
        <strain evidence="2 3">CBS 121057</strain>
    </source>
</reference>
<evidence type="ECO:0000313" key="3">
    <source>
        <dbReference type="Proteomes" id="UP000248423"/>
    </source>
</evidence>
<evidence type="ECO:0000256" key="1">
    <source>
        <dbReference type="SAM" id="Phobius"/>
    </source>
</evidence>
<name>A0A319EJR5_ASPSB</name>
<dbReference type="VEuPathDB" id="FungiDB:BO78DRAFT_450869"/>
<keyword evidence="3" id="KW-1185">Reference proteome</keyword>
<keyword evidence="1" id="KW-0472">Membrane</keyword>
<dbReference type="Proteomes" id="UP000248423">
    <property type="component" value="Unassembled WGS sequence"/>
</dbReference>
<dbReference type="EMBL" id="KZ826374">
    <property type="protein sequence ID" value="PYI03984.1"/>
    <property type="molecule type" value="Genomic_DNA"/>
</dbReference>
<proteinExistence type="predicted"/>
<dbReference type="OrthoDB" id="10500052at2759"/>